<dbReference type="OrthoDB" id="7831674at2"/>
<evidence type="ECO:0000259" key="4">
    <source>
        <dbReference type="PROSITE" id="PS50110"/>
    </source>
</evidence>
<proteinExistence type="predicted"/>
<feature type="region of interest" description="Disordered" evidence="3">
    <location>
        <begin position="1"/>
        <end position="20"/>
    </location>
</feature>
<evidence type="ECO:0000313" key="6">
    <source>
        <dbReference type="Proteomes" id="UP000219467"/>
    </source>
</evidence>
<dbReference type="AlphaFoldDB" id="A0A285CS16"/>
<sequence>MPHLHLLPDPPSPAPRRTMQPALPLSGLTILAVEDSHFAAEALRLLCHRSGAKLRRTETLEAARSHLDLYRPDAVVVDLSLPDGSGAALIAELTADAPGPVVIAASGDPSGREAALAAGAHGFMEKPLDSLALFQQMLLQHLPDRQRPPEDEALPPPDPFSLREDLSRAATLATDAQPHSAPARYLAGFVSGIARSSGDTPLEQAARSAADSAEGLDRMKRLILTRLAGSTGAF</sequence>
<name>A0A285CS16_9RHOB</name>
<feature type="domain" description="Response regulatory" evidence="4">
    <location>
        <begin position="29"/>
        <end position="141"/>
    </location>
</feature>
<dbReference type="SUPFAM" id="SSF52172">
    <property type="entry name" value="CheY-like"/>
    <property type="match status" value="1"/>
</dbReference>
<dbReference type="PANTHER" id="PTHR44591">
    <property type="entry name" value="STRESS RESPONSE REGULATOR PROTEIN 1"/>
    <property type="match status" value="1"/>
</dbReference>
<dbReference type="InterPro" id="IPR050595">
    <property type="entry name" value="Bact_response_regulator"/>
</dbReference>
<reference evidence="6" key="1">
    <citation type="submission" date="2017-08" db="EMBL/GenBank/DDBJ databases">
        <authorList>
            <person name="Varghese N."/>
            <person name="Submissions S."/>
        </authorList>
    </citation>
    <scope>NUCLEOTIDE SEQUENCE [LARGE SCALE GENOMIC DNA]</scope>
    <source>
        <strain evidence="6">JA234</strain>
    </source>
</reference>
<dbReference type="EMBL" id="OAOQ01000005">
    <property type="protein sequence ID" value="SNX70215.1"/>
    <property type="molecule type" value="Genomic_DNA"/>
</dbReference>
<evidence type="ECO:0000313" key="5">
    <source>
        <dbReference type="EMBL" id="SNX70215.1"/>
    </source>
</evidence>
<organism evidence="5 6">
    <name type="scientific">Cereibacter ovatus</name>
    <dbReference type="NCBI Taxonomy" id="439529"/>
    <lineage>
        <taxon>Bacteria</taxon>
        <taxon>Pseudomonadati</taxon>
        <taxon>Pseudomonadota</taxon>
        <taxon>Alphaproteobacteria</taxon>
        <taxon>Rhodobacterales</taxon>
        <taxon>Paracoccaceae</taxon>
        <taxon>Cereibacter</taxon>
    </lineage>
</organism>
<dbReference type="Proteomes" id="UP000219467">
    <property type="component" value="Unassembled WGS sequence"/>
</dbReference>
<feature type="modified residue" description="4-aspartylphosphate" evidence="2">
    <location>
        <position position="78"/>
    </location>
</feature>
<keyword evidence="6" id="KW-1185">Reference proteome</keyword>
<dbReference type="InterPro" id="IPR011006">
    <property type="entry name" value="CheY-like_superfamily"/>
</dbReference>
<protein>
    <submittedName>
        <fullName evidence="5">Response regulator receiver protein</fullName>
    </submittedName>
</protein>
<dbReference type="SMART" id="SM00448">
    <property type="entry name" value="REC"/>
    <property type="match status" value="1"/>
</dbReference>
<dbReference type="PROSITE" id="PS50110">
    <property type="entry name" value="RESPONSE_REGULATORY"/>
    <property type="match status" value="1"/>
</dbReference>
<dbReference type="Gene3D" id="3.40.50.2300">
    <property type="match status" value="1"/>
</dbReference>
<evidence type="ECO:0000256" key="3">
    <source>
        <dbReference type="SAM" id="MobiDB-lite"/>
    </source>
</evidence>
<evidence type="ECO:0000256" key="1">
    <source>
        <dbReference type="ARBA" id="ARBA00022553"/>
    </source>
</evidence>
<accession>A0A285CS16</accession>
<keyword evidence="1 2" id="KW-0597">Phosphoprotein</keyword>
<gene>
    <name evidence="5" type="ORF">SAMN05878503_105124</name>
</gene>
<dbReference type="InterPro" id="IPR001789">
    <property type="entry name" value="Sig_transdc_resp-reg_receiver"/>
</dbReference>
<dbReference type="PANTHER" id="PTHR44591:SF3">
    <property type="entry name" value="RESPONSE REGULATORY DOMAIN-CONTAINING PROTEIN"/>
    <property type="match status" value="1"/>
</dbReference>
<dbReference type="CDD" id="cd00156">
    <property type="entry name" value="REC"/>
    <property type="match status" value="1"/>
</dbReference>
<evidence type="ECO:0000256" key="2">
    <source>
        <dbReference type="PROSITE-ProRule" id="PRU00169"/>
    </source>
</evidence>
<dbReference type="Pfam" id="PF00072">
    <property type="entry name" value="Response_reg"/>
    <property type="match status" value="1"/>
</dbReference>
<dbReference type="GO" id="GO:0000160">
    <property type="term" value="P:phosphorelay signal transduction system"/>
    <property type="evidence" value="ECO:0007669"/>
    <property type="project" value="InterPro"/>
</dbReference>